<feature type="non-terminal residue" evidence="1">
    <location>
        <position position="1"/>
    </location>
</feature>
<evidence type="ECO:0000313" key="2">
    <source>
        <dbReference type="Proteomes" id="UP000789366"/>
    </source>
</evidence>
<sequence>YGHVHFGSCEEAGDFFWSMANKEISNGPLGKSVEFSKAKYYKNSSQGEGFITYIRRENSDNPLIGLVMQLKNRVEKLEEEIREIKKRKTQLVFSVSQLKKND</sequence>
<accession>A0ACA9M2X6</accession>
<gene>
    <name evidence="1" type="ORF">SPELUC_LOCUS5727</name>
</gene>
<keyword evidence="2" id="KW-1185">Reference proteome</keyword>
<dbReference type="EMBL" id="CAJVPW010006054">
    <property type="protein sequence ID" value="CAG8564081.1"/>
    <property type="molecule type" value="Genomic_DNA"/>
</dbReference>
<comment type="caution">
    <text evidence="1">The sequence shown here is derived from an EMBL/GenBank/DDBJ whole genome shotgun (WGS) entry which is preliminary data.</text>
</comment>
<dbReference type="Proteomes" id="UP000789366">
    <property type="component" value="Unassembled WGS sequence"/>
</dbReference>
<evidence type="ECO:0000313" key="1">
    <source>
        <dbReference type="EMBL" id="CAG8564081.1"/>
    </source>
</evidence>
<proteinExistence type="predicted"/>
<name>A0ACA9M2X6_9GLOM</name>
<organism evidence="1 2">
    <name type="scientific">Cetraspora pellucida</name>
    <dbReference type="NCBI Taxonomy" id="1433469"/>
    <lineage>
        <taxon>Eukaryota</taxon>
        <taxon>Fungi</taxon>
        <taxon>Fungi incertae sedis</taxon>
        <taxon>Mucoromycota</taxon>
        <taxon>Glomeromycotina</taxon>
        <taxon>Glomeromycetes</taxon>
        <taxon>Diversisporales</taxon>
        <taxon>Gigasporaceae</taxon>
        <taxon>Cetraspora</taxon>
    </lineage>
</organism>
<protein>
    <submittedName>
        <fullName evidence="1">13_t:CDS:1</fullName>
    </submittedName>
</protein>
<reference evidence="1" key="1">
    <citation type="submission" date="2021-06" db="EMBL/GenBank/DDBJ databases">
        <authorList>
            <person name="Kallberg Y."/>
            <person name="Tangrot J."/>
            <person name="Rosling A."/>
        </authorList>
    </citation>
    <scope>NUCLEOTIDE SEQUENCE</scope>
    <source>
        <strain evidence="1">28 12/20/2015</strain>
    </source>
</reference>